<comment type="caution">
    <text evidence="13">The sequence shown here is derived from an EMBL/GenBank/DDBJ whole genome shotgun (WGS) entry which is preliminary data.</text>
</comment>
<dbReference type="SUPFAM" id="SSF48264">
    <property type="entry name" value="Cytochrome P450"/>
    <property type="match status" value="1"/>
</dbReference>
<reference evidence="13" key="1">
    <citation type="submission" date="2023-07" db="EMBL/GenBank/DDBJ databases">
        <title>draft genome sequence of fig (Ficus carica).</title>
        <authorList>
            <person name="Takahashi T."/>
            <person name="Nishimura K."/>
        </authorList>
    </citation>
    <scope>NUCLEOTIDE SEQUENCE</scope>
</reference>
<evidence type="ECO:0000313" key="14">
    <source>
        <dbReference type="Proteomes" id="UP001187192"/>
    </source>
</evidence>
<dbReference type="PRINTS" id="PR00385">
    <property type="entry name" value="P450"/>
</dbReference>
<evidence type="ECO:0000256" key="12">
    <source>
        <dbReference type="SAM" id="Phobius"/>
    </source>
</evidence>
<evidence type="ECO:0000256" key="4">
    <source>
        <dbReference type="ARBA" id="ARBA00022617"/>
    </source>
</evidence>
<dbReference type="PROSITE" id="PS00086">
    <property type="entry name" value="CYTOCHROME_P450"/>
    <property type="match status" value="1"/>
</dbReference>
<sequence>MADLQGYIIISLVCLVSTILVRAIFTKTRTKARLPPSPLALPIIGHLHLLTPIPHQALHKLSNRYGPLFHLSLGSVPCVIVSSPEIAKEFLKTHETSFSKRPLSSVVDRLSYPSSDFTFAEFGPYWKFMKKLCMSRLLGAQTLDQLRPIRREEVKRLLGLLLKRAKAKEAVDVGKELTKLTSNVISRMIMRTRCSDDDDEADEIRKVVSDSTDVLGKFNLSDFVWFCKRFDLQGLWRKSREIHDKFDAMMEKIIREHEEARKEEKGREDHEAVPQDLLDILLELSEDESSEIRLTREHIKAFVLDVFVAGTDTSSISVEWALAELINHPNIMNKAMEEIDSVVGKSRLVEETDIPNLPYIQAIVKETLRLHPPGPILFREASEKCTINGYDIAEKTRLFINVWAINRDPEHWPENPLEFKPERFLGEEGSGKSQLDVRGQNFHLLPFGSGRRGCPGTSLGLQVVQTSLAAMIQCFEWKVDGKDGVVDMEEGHGFTLPRAHPLVCVPRARLGQIPA</sequence>
<evidence type="ECO:0000256" key="10">
    <source>
        <dbReference type="PIRSR" id="PIRSR602401-1"/>
    </source>
</evidence>
<dbReference type="Proteomes" id="UP001187192">
    <property type="component" value="Unassembled WGS sequence"/>
</dbReference>
<feature type="binding site" description="axial binding residue" evidence="10">
    <location>
        <position position="454"/>
    </location>
    <ligand>
        <name>heme</name>
        <dbReference type="ChEBI" id="CHEBI:30413"/>
    </ligand>
    <ligandPart>
        <name>Fe</name>
        <dbReference type="ChEBI" id="CHEBI:18248"/>
    </ligandPart>
</feature>
<dbReference type="GO" id="GO:0016020">
    <property type="term" value="C:membrane"/>
    <property type="evidence" value="ECO:0007669"/>
    <property type="project" value="UniProtKB-SubCell"/>
</dbReference>
<dbReference type="Pfam" id="PF00067">
    <property type="entry name" value="p450"/>
    <property type="match status" value="1"/>
</dbReference>
<dbReference type="InterPro" id="IPR002401">
    <property type="entry name" value="Cyt_P450_E_grp-I"/>
</dbReference>
<keyword evidence="5 10" id="KW-0479">Metal-binding</keyword>
<evidence type="ECO:0000256" key="1">
    <source>
        <dbReference type="ARBA" id="ARBA00001971"/>
    </source>
</evidence>
<dbReference type="FunFam" id="1.10.630.10:FF:000019">
    <property type="entry name" value="Cytochrome P450 family protein"/>
    <property type="match status" value="1"/>
</dbReference>
<dbReference type="EMBL" id="BTGU01000053">
    <property type="protein sequence ID" value="GMN54837.1"/>
    <property type="molecule type" value="Genomic_DNA"/>
</dbReference>
<dbReference type="InterPro" id="IPR036396">
    <property type="entry name" value="Cyt_P450_sf"/>
</dbReference>
<comment type="similarity">
    <text evidence="3 11">Belongs to the cytochrome P450 family.</text>
</comment>
<accession>A0AA88DGL2</accession>
<evidence type="ECO:0000256" key="11">
    <source>
        <dbReference type="RuleBase" id="RU000461"/>
    </source>
</evidence>
<feature type="transmembrane region" description="Helical" evidence="12">
    <location>
        <begin position="6"/>
        <end position="25"/>
    </location>
</feature>
<evidence type="ECO:0000256" key="6">
    <source>
        <dbReference type="ARBA" id="ARBA00023002"/>
    </source>
</evidence>
<organism evidence="13 14">
    <name type="scientific">Ficus carica</name>
    <name type="common">Common fig</name>
    <dbReference type="NCBI Taxonomy" id="3494"/>
    <lineage>
        <taxon>Eukaryota</taxon>
        <taxon>Viridiplantae</taxon>
        <taxon>Streptophyta</taxon>
        <taxon>Embryophyta</taxon>
        <taxon>Tracheophyta</taxon>
        <taxon>Spermatophyta</taxon>
        <taxon>Magnoliopsida</taxon>
        <taxon>eudicotyledons</taxon>
        <taxon>Gunneridae</taxon>
        <taxon>Pentapetalae</taxon>
        <taxon>rosids</taxon>
        <taxon>fabids</taxon>
        <taxon>Rosales</taxon>
        <taxon>Moraceae</taxon>
        <taxon>Ficeae</taxon>
        <taxon>Ficus</taxon>
    </lineage>
</organism>
<dbReference type="CDD" id="cd20655">
    <property type="entry name" value="CYP93"/>
    <property type="match status" value="1"/>
</dbReference>
<dbReference type="InterPro" id="IPR017972">
    <property type="entry name" value="Cyt_P450_CS"/>
</dbReference>
<dbReference type="PANTHER" id="PTHR47943:SF8">
    <property type="entry name" value="CYTOCHROME P450"/>
    <property type="match status" value="1"/>
</dbReference>
<evidence type="ECO:0000256" key="5">
    <source>
        <dbReference type="ARBA" id="ARBA00022723"/>
    </source>
</evidence>
<dbReference type="GO" id="GO:0004497">
    <property type="term" value="F:monooxygenase activity"/>
    <property type="evidence" value="ECO:0007669"/>
    <property type="project" value="UniProtKB-KW"/>
</dbReference>
<evidence type="ECO:0000256" key="8">
    <source>
        <dbReference type="ARBA" id="ARBA00023033"/>
    </source>
</evidence>
<evidence type="ECO:0000256" key="9">
    <source>
        <dbReference type="ARBA" id="ARBA00023136"/>
    </source>
</evidence>
<keyword evidence="14" id="KW-1185">Reference proteome</keyword>
<dbReference type="Gramene" id="FCD_00031228-RA">
    <property type="protein sequence ID" value="FCD_00031228-RA:cds"/>
    <property type="gene ID" value="FCD_00031228"/>
</dbReference>
<dbReference type="Gene3D" id="1.10.630.10">
    <property type="entry name" value="Cytochrome P450"/>
    <property type="match status" value="1"/>
</dbReference>
<evidence type="ECO:0000313" key="13">
    <source>
        <dbReference type="EMBL" id="GMN54837.1"/>
    </source>
</evidence>
<keyword evidence="9 12" id="KW-0472">Membrane</keyword>
<dbReference type="PANTHER" id="PTHR47943">
    <property type="entry name" value="CYTOCHROME P450 93A3-LIKE"/>
    <property type="match status" value="1"/>
</dbReference>
<keyword evidence="6 11" id="KW-0560">Oxidoreductase</keyword>
<gene>
    <name evidence="13" type="ORF">TIFTF001_023962</name>
</gene>
<comment type="cofactor">
    <cofactor evidence="1 10">
        <name>heme</name>
        <dbReference type="ChEBI" id="CHEBI:30413"/>
    </cofactor>
</comment>
<dbReference type="PRINTS" id="PR00463">
    <property type="entry name" value="EP450I"/>
</dbReference>
<dbReference type="InterPro" id="IPR001128">
    <property type="entry name" value="Cyt_P450"/>
</dbReference>
<dbReference type="GO" id="GO:0020037">
    <property type="term" value="F:heme binding"/>
    <property type="evidence" value="ECO:0007669"/>
    <property type="project" value="InterPro"/>
</dbReference>
<dbReference type="GO" id="GO:0016705">
    <property type="term" value="F:oxidoreductase activity, acting on paired donors, with incorporation or reduction of molecular oxygen"/>
    <property type="evidence" value="ECO:0007669"/>
    <property type="project" value="InterPro"/>
</dbReference>
<keyword evidence="7 10" id="KW-0408">Iron</keyword>
<keyword evidence="12" id="KW-0812">Transmembrane</keyword>
<evidence type="ECO:0000256" key="2">
    <source>
        <dbReference type="ARBA" id="ARBA00004370"/>
    </source>
</evidence>
<dbReference type="GO" id="GO:0005506">
    <property type="term" value="F:iron ion binding"/>
    <property type="evidence" value="ECO:0007669"/>
    <property type="project" value="InterPro"/>
</dbReference>
<protein>
    <submittedName>
        <fullName evidence="13">Uncharacterized protein</fullName>
    </submittedName>
</protein>
<evidence type="ECO:0000256" key="7">
    <source>
        <dbReference type="ARBA" id="ARBA00023004"/>
    </source>
</evidence>
<evidence type="ECO:0000256" key="3">
    <source>
        <dbReference type="ARBA" id="ARBA00010617"/>
    </source>
</evidence>
<comment type="subcellular location">
    <subcellularLocation>
        <location evidence="2">Membrane</location>
    </subcellularLocation>
</comment>
<keyword evidence="12" id="KW-1133">Transmembrane helix</keyword>
<proteinExistence type="inferred from homology"/>
<keyword evidence="4 10" id="KW-0349">Heme</keyword>
<dbReference type="AlphaFoldDB" id="A0AA88DGL2"/>
<name>A0AA88DGL2_FICCA</name>
<keyword evidence="8 11" id="KW-0503">Monooxygenase</keyword>